<dbReference type="Gene3D" id="6.10.140.1300">
    <property type="match status" value="1"/>
</dbReference>
<evidence type="ECO:0000256" key="1">
    <source>
        <dbReference type="ARBA" id="ARBA00004123"/>
    </source>
</evidence>
<evidence type="ECO:0000313" key="7">
    <source>
        <dbReference type="Proteomes" id="UP000008711"/>
    </source>
</evidence>
<reference evidence="6 7" key="1">
    <citation type="journal article" date="2007" name="Nature">
        <title>Evolution of genes and genomes on the Drosophila phylogeny.</title>
        <authorList>
            <consortium name="Drosophila 12 Genomes Consortium"/>
            <person name="Clark A.G."/>
            <person name="Eisen M.B."/>
            <person name="Smith D.R."/>
            <person name="Bergman C.M."/>
            <person name="Oliver B."/>
            <person name="Markow T.A."/>
            <person name="Kaufman T.C."/>
            <person name="Kellis M."/>
            <person name="Gelbart W."/>
            <person name="Iyer V.N."/>
            <person name="Pollard D.A."/>
            <person name="Sackton T.B."/>
            <person name="Larracuente A.M."/>
            <person name="Singh N.D."/>
            <person name="Abad J.P."/>
            <person name="Abt D.N."/>
            <person name="Adryan B."/>
            <person name="Aguade M."/>
            <person name="Akashi H."/>
            <person name="Anderson W.W."/>
            <person name="Aquadro C.F."/>
            <person name="Ardell D.H."/>
            <person name="Arguello R."/>
            <person name="Artieri C.G."/>
            <person name="Barbash D.A."/>
            <person name="Barker D."/>
            <person name="Barsanti P."/>
            <person name="Batterham P."/>
            <person name="Batzoglou S."/>
            <person name="Begun D."/>
            <person name="Bhutkar A."/>
            <person name="Blanco E."/>
            <person name="Bosak S.A."/>
            <person name="Bradley R.K."/>
            <person name="Brand A.D."/>
            <person name="Brent M.R."/>
            <person name="Brooks A.N."/>
            <person name="Brown R.H."/>
            <person name="Butlin R.K."/>
            <person name="Caggese C."/>
            <person name="Calvi B.R."/>
            <person name="Bernardo de Carvalho A."/>
            <person name="Caspi A."/>
            <person name="Castrezana S."/>
            <person name="Celniker S.E."/>
            <person name="Chang J.L."/>
            <person name="Chapple C."/>
            <person name="Chatterji S."/>
            <person name="Chinwalla A."/>
            <person name="Civetta A."/>
            <person name="Clifton S.W."/>
            <person name="Comeron J.M."/>
            <person name="Costello J.C."/>
            <person name="Coyne J.A."/>
            <person name="Daub J."/>
            <person name="David R.G."/>
            <person name="Delcher A.L."/>
            <person name="Delehaunty K."/>
            <person name="Do C.B."/>
            <person name="Ebling H."/>
            <person name="Edwards K."/>
            <person name="Eickbush T."/>
            <person name="Evans J.D."/>
            <person name="Filipski A."/>
            <person name="Findeiss S."/>
            <person name="Freyhult E."/>
            <person name="Fulton L."/>
            <person name="Fulton R."/>
            <person name="Garcia A.C."/>
            <person name="Gardiner A."/>
            <person name="Garfield D.A."/>
            <person name="Garvin B.E."/>
            <person name="Gibson G."/>
            <person name="Gilbert D."/>
            <person name="Gnerre S."/>
            <person name="Godfrey J."/>
            <person name="Good R."/>
            <person name="Gotea V."/>
            <person name="Gravely B."/>
            <person name="Greenberg A.J."/>
            <person name="Griffiths-Jones S."/>
            <person name="Gross S."/>
            <person name="Guigo R."/>
            <person name="Gustafson E.A."/>
            <person name="Haerty W."/>
            <person name="Hahn M.W."/>
            <person name="Halligan D.L."/>
            <person name="Halpern A.L."/>
            <person name="Halter G.M."/>
            <person name="Han M.V."/>
            <person name="Heger A."/>
            <person name="Hillier L."/>
            <person name="Hinrichs A.S."/>
            <person name="Holmes I."/>
            <person name="Hoskins R.A."/>
            <person name="Hubisz M.J."/>
            <person name="Hultmark D."/>
            <person name="Huntley M.A."/>
            <person name="Jaffe D.B."/>
            <person name="Jagadeeshan S."/>
            <person name="Jeck W.R."/>
            <person name="Johnson J."/>
            <person name="Jones C.D."/>
            <person name="Jordan W.C."/>
            <person name="Karpen G.H."/>
            <person name="Kataoka E."/>
            <person name="Keightley P.D."/>
            <person name="Kheradpour P."/>
            <person name="Kirkness E.F."/>
            <person name="Koerich L.B."/>
            <person name="Kristiansen K."/>
            <person name="Kudrna D."/>
            <person name="Kulathinal R.J."/>
            <person name="Kumar S."/>
            <person name="Kwok R."/>
            <person name="Lander E."/>
            <person name="Langley C.H."/>
            <person name="Lapoint R."/>
            <person name="Lazzaro B.P."/>
            <person name="Lee S.J."/>
            <person name="Levesque L."/>
            <person name="Li R."/>
            <person name="Lin C.F."/>
            <person name="Lin M.F."/>
            <person name="Lindblad-Toh K."/>
            <person name="Llopart A."/>
            <person name="Long M."/>
            <person name="Low L."/>
            <person name="Lozovsky E."/>
            <person name="Lu J."/>
            <person name="Luo M."/>
            <person name="Machado C.A."/>
            <person name="Makalowski W."/>
            <person name="Marzo M."/>
            <person name="Matsuda M."/>
            <person name="Matzkin L."/>
            <person name="McAllister B."/>
            <person name="McBride C.S."/>
            <person name="McKernan B."/>
            <person name="McKernan K."/>
            <person name="Mendez-Lago M."/>
            <person name="Minx P."/>
            <person name="Mollenhauer M.U."/>
            <person name="Montooth K."/>
            <person name="Mount S.M."/>
            <person name="Mu X."/>
            <person name="Myers E."/>
            <person name="Negre B."/>
            <person name="Newfeld S."/>
            <person name="Nielsen R."/>
            <person name="Noor M.A."/>
            <person name="O'Grady P."/>
            <person name="Pachter L."/>
            <person name="Papaceit M."/>
            <person name="Parisi M.J."/>
            <person name="Parisi M."/>
            <person name="Parts L."/>
            <person name="Pedersen J.S."/>
            <person name="Pesole G."/>
            <person name="Phillippy A.M."/>
            <person name="Ponting C.P."/>
            <person name="Pop M."/>
            <person name="Porcelli D."/>
            <person name="Powell J.R."/>
            <person name="Prohaska S."/>
            <person name="Pruitt K."/>
            <person name="Puig M."/>
            <person name="Quesneville H."/>
            <person name="Ram K.R."/>
            <person name="Rand D."/>
            <person name="Rasmussen M.D."/>
            <person name="Reed L.K."/>
            <person name="Reenan R."/>
            <person name="Reily A."/>
            <person name="Remington K.A."/>
            <person name="Rieger T.T."/>
            <person name="Ritchie M.G."/>
            <person name="Robin C."/>
            <person name="Rogers Y.H."/>
            <person name="Rohde C."/>
            <person name="Rozas J."/>
            <person name="Rubenfield M.J."/>
            <person name="Ruiz A."/>
            <person name="Russo S."/>
            <person name="Salzberg S.L."/>
            <person name="Sanchez-Gracia A."/>
            <person name="Saranga D.J."/>
            <person name="Sato H."/>
            <person name="Schaeffer S.W."/>
            <person name="Schatz M.C."/>
            <person name="Schlenke T."/>
            <person name="Schwartz R."/>
            <person name="Segarra C."/>
            <person name="Singh R.S."/>
            <person name="Sirot L."/>
            <person name="Sirota M."/>
            <person name="Sisneros N.B."/>
            <person name="Smith C.D."/>
            <person name="Smith T.F."/>
            <person name="Spieth J."/>
            <person name="Stage D.E."/>
            <person name="Stark A."/>
            <person name="Stephan W."/>
            <person name="Strausberg R.L."/>
            <person name="Strempel S."/>
            <person name="Sturgill D."/>
            <person name="Sutton G."/>
            <person name="Sutton G.G."/>
            <person name="Tao W."/>
            <person name="Teichmann S."/>
            <person name="Tobari Y.N."/>
            <person name="Tomimura Y."/>
            <person name="Tsolas J.M."/>
            <person name="Valente V.L."/>
            <person name="Venter E."/>
            <person name="Venter J.C."/>
            <person name="Vicario S."/>
            <person name="Vieira F.G."/>
            <person name="Vilella A.J."/>
            <person name="Villasante A."/>
            <person name="Walenz B."/>
            <person name="Wang J."/>
            <person name="Wasserman M."/>
            <person name="Watts T."/>
            <person name="Wilson D."/>
            <person name="Wilson R.K."/>
            <person name="Wing R.A."/>
            <person name="Wolfner M.F."/>
            <person name="Wong A."/>
            <person name="Wong G.K."/>
            <person name="Wu C.I."/>
            <person name="Wu G."/>
            <person name="Yamamoto D."/>
            <person name="Yang H.P."/>
            <person name="Yang S.P."/>
            <person name="Yorke J.A."/>
            <person name="Yoshida K."/>
            <person name="Zdobnov E."/>
            <person name="Zhang P."/>
            <person name="Zhang Y."/>
            <person name="Zimin A.V."/>
            <person name="Baldwin J."/>
            <person name="Abdouelleil A."/>
            <person name="Abdulkadir J."/>
            <person name="Abebe A."/>
            <person name="Abera B."/>
            <person name="Abreu J."/>
            <person name="Acer S.C."/>
            <person name="Aftuck L."/>
            <person name="Alexander A."/>
            <person name="An P."/>
            <person name="Anderson E."/>
            <person name="Anderson S."/>
            <person name="Arachi H."/>
            <person name="Azer M."/>
            <person name="Bachantsang P."/>
            <person name="Barry A."/>
            <person name="Bayul T."/>
            <person name="Berlin A."/>
            <person name="Bessette D."/>
            <person name="Bloom T."/>
            <person name="Blye J."/>
            <person name="Boguslavskiy L."/>
            <person name="Bonnet C."/>
            <person name="Boukhgalter B."/>
            <person name="Bourzgui I."/>
            <person name="Brown A."/>
            <person name="Cahill P."/>
            <person name="Channer S."/>
            <person name="Cheshatsang Y."/>
            <person name="Chuda L."/>
            <person name="Citroen M."/>
            <person name="Collymore A."/>
            <person name="Cooke P."/>
            <person name="Costello M."/>
            <person name="D'Aco K."/>
            <person name="Daza R."/>
            <person name="De Haan G."/>
            <person name="DeGray S."/>
            <person name="DeMaso C."/>
            <person name="Dhargay N."/>
            <person name="Dooley K."/>
            <person name="Dooley E."/>
            <person name="Doricent M."/>
            <person name="Dorje P."/>
            <person name="Dorjee K."/>
            <person name="Dupes A."/>
            <person name="Elong R."/>
            <person name="Falk J."/>
            <person name="Farina A."/>
            <person name="Faro S."/>
            <person name="Ferguson D."/>
            <person name="Fisher S."/>
            <person name="Foley C.D."/>
            <person name="Franke A."/>
            <person name="Friedrich D."/>
            <person name="Gadbois L."/>
            <person name="Gearin G."/>
            <person name="Gearin C.R."/>
            <person name="Giannoukos G."/>
            <person name="Goode T."/>
            <person name="Graham J."/>
            <person name="Grandbois E."/>
            <person name="Grewal S."/>
            <person name="Gyaltsen K."/>
            <person name="Hafez N."/>
            <person name="Hagos B."/>
            <person name="Hall J."/>
            <person name="Henson C."/>
            <person name="Hollinger A."/>
            <person name="Honan T."/>
            <person name="Huard M.D."/>
            <person name="Hughes L."/>
            <person name="Hurhula B."/>
            <person name="Husby M.E."/>
            <person name="Kamat A."/>
            <person name="Kanga B."/>
            <person name="Kashin S."/>
            <person name="Khazanovich D."/>
            <person name="Kisner P."/>
            <person name="Lance K."/>
            <person name="Lara M."/>
            <person name="Lee W."/>
            <person name="Lennon N."/>
            <person name="Letendre F."/>
            <person name="LeVine R."/>
            <person name="Lipovsky A."/>
            <person name="Liu X."/>
            <person name="Liu J."/>
            <person name="Liu S."/>
            <person name="Lokyitsang T."/>
            <person name="Lokyitsang Y."/>
            <person name="Lubonja R."/>
            <person name="Lui A."/>
            <person name="MacDonald P."/>
            <person name="Magnisalis V."/>
            <person name="Maru K."/>
            <person name="Matthews C."/>
            <person name="McCusker W."/>
            <person name="McDonough S."/>
            <person name="Mehta T."/>
            <person name="Meldrim J."/>
            <person name="Meneus L."/>
            <person name="Mihai O."/>
            <person name="Mihalev A."/>
            <person name="Mihova T."/>
            <person name="Mittelman R."/>
            <person name="Mlenga V."/>
            <person name="Montmayeur A."/>
            <person name="Mulrain L."/>
            <person name="Navidi A."/>
            <person name="Naylor J."/>
            <person name="Negash T."/>
            <person name="Nguyen T."/>
            <person name="Nguyen N."/>
            <person name="Nicol R."/>
            <person name="Norbu C."/>
            <person name="Norbu N."/>
            <person name="Novod N."/>
            <person name="O'Neill B."/>
            <person name="Osman S."/>
            <person name="Markiewicz E."/>
            <person name="Oyono O.L."/>
            <person name="Patti C."/>
            <person name="Phunkhang P."/>
            <person name="Pierre F."/>
            <person name="Priest M."/>
            <person name="Raghuraman S."/>
            <person name="Rege F."/>
            <person name="Reyes R."/>
            <person name="Rise C."/>
            <person name="Rogov P."/>
            <person name="Ross K."/>
            <person name="Ryan E."/>
            <person name="Settipalli S."/>
            <person name="Shea T."/>
            <person name="Sherpa N."/>
            <person name="Shi L."/>
            <person name="Shih D."/>
            <person name="Sparrow T."/>
            <person name="Spaulding J."/>
            <person name="Stalker J."/>
            <person name="Stange-Thomann N."/>
            <person name="Stavropoulos S."/>
            <person name="Stone C."/>
            <person name="Strader C."/>
            <person name="Tesfaye S."/>
            <person name="Thomson T."/>
            <person name="Thoulutsang Y."/>
            <person name="Thoulutsang D."/>
            <person name="Topham K."/>
            <person name="Topping I."/>
            <person name="Tsamla T."/>
            <person name="Vassiliev H."/>
            <person name="Vo A."/>
            <person name="Wangchuk T."/>
            <person name="Wangdi T."/>
            <person name="Weiand M."/>
            <person name="Wilkinson J."/>
            <person name="Wilson A."/>
            <person name="Yadav S."/>
            <person name="Young G."/>
            <person name="Yu Q."/>
            <person name="Zembek L."/>
            <person name="Zhong D."/>
            <person name="Zimmer A."/>
            <person name="Zwirko Z."/>
            <person name="Jaffe D.B."/>
            <person name="Alvarez P."/>
            <person name="Brockman W."/>
            <person name="Butler J."/>
            <person name="Chin C."/>
            <person name="Gnerre S."/>
            <person name="Grabherr M."/>
            <person name="Kleber M."/>
            <person name="Mauceli E."/>
            <person name="MacCallum I."/>
        </authorList>
    </citation>
    <scope>NUCLEOTIDE SEQUENCE [LARGE SCALE GENOMIC DNA]</scope>
    <source>
        <strain evidence="6 7">TSC#14021-0224.01</strain>
    </source>
</reference>
<dbReference type="eggNOG" id="KOG4713">
    <property type="taxonomic scope" value="Eukaryota"/>
</dbReference>
<reference evidence="6 7" key="2">
    <citation type="journal article" date="2008" name="Bioinformatics">
        <title>Assembly reconciliation.</title>
        <authorList>
            <person name="Zimin A.V."/>
            <person name="Smith D.R."/>
            <person name="Sutton G."/>
            <person name="Yorke J.A."/>
        </authorList>
    </citation>
    <scope>NUCLEOTIDE SEQUENCE [LARGE SCALE GENOMIC DNA]</scope>
    <source>
        <strain evidence="6 7">TSC#14021-0224.01</strain>
    </source>
</reference>
<gene>
    <name evidence="6" type="primary">Dere\GG21738</name>
    <name evidence="6" type="synonym">dere_GLEANR_6526</name>
    <name evidence="6" type="synonym">GG21738</name>
    <name evidence="6" type="ORF">Dere_GG21738</name>
</gene>
<dbReference type="EMBL" id="CH954179">
    <property type="protein sequence ID" value="EDV54835.1"/>
    <property type="molecule type" value="Genomic_DNA"/>
</dbReference>
<protein>
    <submittedName>
        <fullName evidence="6">Uncharacterized protein</fullName>
    </submittedName>
</protein>
<dbReference type="GO" id="GO:0005634">
    <property type="term" value="C:nucleus"/>
    <property type="evidence" value="ECO:0007669"/>
    <property type="project" value="UniProtKB-SubCell"/>
</dbReference>
<name>B3NMG4_DROER</name>
<keyword evidence="3" id="KW-0597">Phosphoprotein</keyword>
<dbReference type="OrthoDB" id="7857910at2759"/>
<dbReference type="HOGENOM" id="CLU_1273419_0_0_1"/>
<feature type="compositionally biased region" description="Basic and acidic residues" evidence="5">
    <location>
        <begin position="25"/>
        <end position="41"/>
    </location>
</feature>
<dbReference type="Pfam" id="PF09806">
    <property type="entry name" value="CDK2AP"/>
    <property type="match status" value="1"/>
</dbReference>
<evidence type="ECO:0000256" key="3">
    <source>
        <dbReference type="ARBA" id="ARBA00022553"/>
    </source>
</evidence>
<dbReference type="InterPro" id="IPR017266">
    <property type="entry name" value="DOC_1/2"/>
</dbReference>
<evidence type="ECO:0000256" key="2">
    <source>
        <dbReference type="ARBA" id="ARBA00008485"/>
    </source>
</evidence>
<evidence type="ECO:0000256" key="4">
    <source>
        <dbReference type="ARBA" id="ARBA00023242"/>
    </source>
</evidence>
<evidence type="ECO:0000256" key="5">
    <source>
        <dbReference type="SAM" id="MobiDB-lite"/>
    </source>
</evidence>
<dbReference type="Proteomes" id="UP000008711">
    <property type="component" value="Unassembled WGS sequence"/>
</dbReference>
<dbReference type="PANTHER" id="PTHR22607:SF3">
    <property type="entry name" value="CDK2-ASSOCIATED PROTEIN 1, ISOFORM B"/>
    <property type="match status" value="1"/>
</dbReference>
<dbReference type="OMA" id="TKYMQAQ"/>
<comment type="similarity">
    <text evidence="2">Belongs to the CDK2AP family.</text>
</comment>
<dbReference type="KEGG" id="der:6549250"/>
<dbReference type="GO" id="GO:0005737">
    <property type="term" value="C:cytoplasm"/>
    <property type="evidence" value="ECO:0007669"/>
    <property type="project" value="TreeGrafter"/>
</dbReference>
<feature type="region of interest" description="Disordered" evidence="5">
    <location>
        <begin position="53"/>
        <end position="72"/>
    </location>
</feature>
<comment type="subcellular location">
    <subcellularLocation>
        <location evidence="1">Nucleus</location>
    </subcellularLocation>
</comment>
<accession>B3NMG4</accession>
<proteinExistence type="inferred from homology"/>
<dbReference type="AlphaFoldDB" id="B3NMG4"/>
<dbReference type="PANTHER" id="PTHR22607">
    <property type="entry name" value="DELETED IN ORAL CANCER 1/CDK2-ASSOCIATED PROTEIN 1"/>
    <property type="match status" value="1"/>
</dbReference>
<sequence length="208" mass="22592">MDYLDIESFRSKYSDITVTAVPSRSKADDKPAVATDQETKAKQHAPCVEITRVNGGAASGSGSTANPAMMQRNRQQPNSVALAYANEYKEVMAKLEYTKCMQAQLQMMSAAKGGGSSGASGLDCDLYGTSTNRDENANIVDKYSDLLNVLGEMRSNLPATMAGLRAPKERLQRDIAQARLKVRQCLLLLQQGEEESDDTDFQGAPTKE</sequence>
<evidence type="ECO:0000313" key="6">
    <source>
        <dbReference type="EMBL" id="EDV54835.1"/>
    </source>
</evidence>
<feature type="region of interest" description="Disordered" evidence="5">
    <location>
        <begin position="24"/>
        <end position="43"/>
    </location>
</feature>
<dbReference type="PhylomeDB" id="B3NMG4"/>
<keyword evidence="4" id="KW-0539">Nucleus</keyword>
<keyword evidence="7" id="KW-1185">Reference proteome</keyword>
<organism evidence="6 7">
    <name type="scientific">Drosophila erecta</name>
    <name type="common">Fruit fly</name>
    <dbReference type="NCBI Taxonomy" id="7220"/>
    <lineage>
        <taxon>Eukaryota</taxon>
        <taxon>Metazoa</taxon>
        <taxon>Ecdysozoa</taxon>
        <taxon>Arthropoda</taxon>
        <taxon>Hexapoda</taxon>
        <taxon>Insecta</taxon>
        <taxon>Pterygota</taxon>
        <taxon>Neoptera</taxon>
        <taxon>Endopterygota</taxon>
        <taxon>Diptera</taxon>
        <taxon>Brachycera</taxon>
        <taxon>Muscomorpha</taxon>
        <taxon>Ephydroidea</taxon>
        <taxon>Drosophilidae</taxon>
        <taxon>Drosophila</taxon>
        <taxon>Sophophora</taxon>
    </lineage>
</organism>